<reference evidence="2 3" key="1">
    <citation type="submission" date="2020-01" db="EMBL/GenBank/DDBJ databases">
        <authorList>
            <person name="Gupta K D."/>
        </authorList>
    </citation>
    <scope>NUCLEOTIDE SEQUENCE [LARGE SCALE GENOMIC DNA]</scope>
</reference>
<organism evidence="2 3">
    <name type="scientific">Cyclocybe aegerita</name>
    <name type="common">Black poplar mushroom</name>
    <name type="synonym">Agrocybe aegerita</name>
    <dbReference type="NCBI Taxonomy" id="1973307"/>
    <lineage>
        <taxon>Eukaryota</taxon>
        <taxon>Fungi</taxon>
        <taxon>Dikarya</taxon>
        <taxon>Basidiomycota</taxon>
        <taxon>Agaricomycotina</taxon>
        <taxon>Agaricomycetes</taxon>
        <taxon>Agaricomycetidae</taxon>
        <taxon>Agaricales</taxon>
        <taxon>Agaricineae</taxon>
        <taxon>Bolbitiaceae</taxon>
        <taxon>Cyclocybe</taxon>
    </lineage>
</organism>
<comment type="caution">
    <text evidence="2">The sequence shown here is derived from an EMBL/GenBank/DDBJ whole genome shotgun (WGS) entry which is preliminary data.</text>
</comment>
<dbReference type="Proteomes" id="UP000467700">
    <property type="component" value="Unassembled WGS sequence"/>
</dbReference>
<feature type="transmembrane region" description="Helical" evidence="1">
    <location>
        <begin position="61"/>
        <end position="86"/>
    </location>
</feature>
<evidence type="ECO:0000256" key="1">
    <source>
        <dbReference type="SAM" id="Phobius"/>
    </source>
</evidence>
<evidence type="ECO:0000313" key="3">
    <source>
        <dbReference type="Proteomes" id="UP000467700"/>
    </source>
</evidence>
<accession>A0A8S0WST3</accession>
<feature type="transmembrane region" description="Helical" evidence="1">
    <location>
        <begin position="12"/>
        <end position="41"/>
    </location>
</feature>
<dbReference type="EMBL" id="CACVBS010000046">
    <property type="protein sequence ID" value="CAA7264716.1"/>
    <property type="molecule type" value="Genomic_DNA"/>
</dbReference>
<gene>
    <name evidence="2" type="ORF">AAE3_LOCUS6988</name>
</gene>
<keyword evidence="1" id="KW-1133">Transmembrane helix</keyword>
<keyword evidence="1" id="KW-0812">Transmembrane</keyword>
<protein>
    <submittedName>
        <fullName evidence="2">Uncharacterized protein</fullName>
    </submittedName>
</protein>
<keyword evidence="1" id="KW-0472">Membrane</keyword>
<dbReference type="OrthoDB" id="2561686at2759"/>
<proteinExistence type="predicted"/>
<name>A0A8S0WST3_CYCAE</name>
<dbReference type="AlphaFoldDB" id="A0A8S0WST3"/>
<evidence type="ECO:0000313" key="2">
    <source>
        <dbReference type="EMBL" id="CAA7264716.1"/>
    </source>
</evidence>
<keyword evidence="3" id="KW-1185">Reference proteome</keyword>
<sequence length="100" mass="10749">MPSVTHAISNFVTAVAGVFASLVNSIFAIFHAIFALGVGVVNSALTVMKHLITIVMELFRSVLGFVLANFVAIAFVGGAYSVYTAYQGRNRGARKRKRRA</sequence>